<gene>
    <name evidence="1" type="ORF">BCR42DRAFT_204488</name>
</gene>
<protein>
    <submittedName>
        <fullName evidence="1">Uncharacterized protein</fullName>
    </submittedName>
</protein>
<evidence type="ECO:0000313" key="2">
    <source>
        <dbReference type="Proteomes" id="UP000193560"/>
    </source>
</evidence>
<keyword evidence="2" id="KW-1185">Reference proteome</keyword>
<accession>A0A1X2IPP3</accession>
<dbReference type="AlphaFoldDB" id="A0A1X2IPP3"/>
<organism evidence="1 2">
    <name type="scientific">Absidia repens</name>
    <dbReference type="NCBI Taxonomy" id="90262"/>
    <lineage>
        <taxon>Eukaryota</taxon>
        <taxon>Fungi</taxon>
        <taxon>Fungi incertae sedis</taxon>
        <taxon>Mucoromycota</taxon>
        <taxon>Mucoromycotina</taxon>
        <taxon>Mucoromycetes</taxon>
        <taxon>Mucorales</taxon>
        <taxon>Cunninghamellaceae</taxon>
        <taxon>Absidia</taxon>
    </lineage>
</organism>
<dbReference type="EMBL" id="MCGE01000006">
    <property type="protein sequence ID" value="ORZ20252.1"/>
    <property type="molecule type" value="Genomic_DNA"/>
</dbReference>
<comment type="caution">
    <text evidence="1">The sequence shown here is derived from an EMBL/GenBank/DDBJ whole genome shotgun (WGS) entry which is preliminary data.</text>
</comment>
<reference evidence="1 2" key="1">
    <citation type="submission" date="2016-07" db="EMBL/GenBank/DDBJ databases">
        <title>Pervasive Adenine N6-methylation of Active Genes in Fungi.</title>
        <authorList>
            <consortium name="DOE Joint Genome Institute"/>
            <person name="Mondo S.J."/>
            <person name="Dannebaum R.O."/>
            <person name="Kuo R.C."/>
            <person name="Labutti K."/>
            <person name="Haridas S."/>
            <person name="Kuo A."/>
            <person name="Salamov A."/>
            <person name="Ahrendt S.R."/>
            <person name="Lipzen A."/>
            <person name="Sullivan W."/>
            <person name="Andreopoulos W.B."/>
            <person name="Clum A."/>
            <person name="Lindquist E."/>
            <person name="Daum C."/>
            <person name="Ramamoorthy G.K."/>
            <person name="Gryganskyi A."/>
            <person name="Culley D."/>
            <person name="Magnuson J.K."/>
            <person name="James T.Y."/>
            <person name="O'Malley M.A."/>
            <person name="Stajich J.E."/>
            <person name="Spatafora J.W."/>
            <person name="Visel A."/>
            <person name="Grigoriev I.V."/>
        </authorList>
    </citation>
    <scope>NUCLEOTIDE SEQUENCE [LARGE SCALE GENOMIC DNA]</scope>
    <source>
        <strain evidence="1 2">NRRL 1336</strain>
    </source>
</reference>
<dbReference type="Proteomes" id="UP000193560">
    <property type="component" value="Unassembled WGS sequence"/>
</dbReference>
<sequence>MCDLFYRSSTLCGMNNAQYRLQQSLPQQQQLVKPTSSSLSHNMDCPPILSSSPSTLRKYGKDDHYFRSGHVEQTKQKLLGDEQSELEKQCDKDIALLAQTITSEKQPFCQETRTRPSANLFSLSKNRFTCRIVYRNRIVCKIVYRNRIVCRIV</sequence>
<name>A0A1X2IPP3_9FUNG</name>
<proteinExistence type="predicted"/>
<evidence type="ECO:0000313" key="1">
    <source>
        <dbReference type="EMBL" id="ORZ20252.1"/>
    </source>
</evidence>